<dbReference type="RefSeq" id="WP_393162641.1">
    <property type="nucleotide sequence ID" value="NZ_JBICRM010000003.1"/>
</dbReference>
<evidence type="ECO:0000313" key="1">
    <source>
        <dbReference type="EMBL" id="MFG1702668.1"/>
    </source>
</evidence>
<comment type="caution">
    <text evidence="1">The sequence shown here is derived from an EMBL/GenBank/DDBJ whole genome shotgun (WGS) entry which is preliminary data.</text>
</comment>
<reference evidence="1 2" key="1">
    <citation type="submission" date="2024-10" db="EMBL/GenBank/DDBJ databases">
        <authorList>
            <person name="Topkara A.R."/>
            <person name="Saygin H."/>
        </authorList>
    </citation>
    <scope>NUCLEOTIDE SEQUENCE [LARGE SCALE GENOMIC DNA]</scope>
    <source>
        <strain evidence="1 2">M3C6</strain>
    </source>
</reference>
<protein>
    <submittedName>
        <fullName evidence="1">Uncharacterized protein</fullName>
    </submittedName>
</protein>
<evidence type="ECO:0000313" key="2">
    <source>
        <dbReference type="Proteomes" id="UP001603978"/>
    </source>
</evidence>
<accession>A0ABW7A8S8</accession>
<gene>
    <name evidence="1" type="ORF">ACFLIM_05690</name>
</gene>
<dbReference type="EMBL" id="JBICRM010000003">
    <property type="protein sequence ID" value="MFG1702668.1"/>
    <property type="molecule type" value="Genomic_DNA"/>
</dbReference>
<organism evidence="1 2">
    <name type="scientific">Nonomuraea marmarensis</name>
    <dbReference type="NCBI Taxonomy" id="3351344"/>
    <lineage>
        <taxon>Bacteria</taxon>
        <taxon>Bacillati</taxon>
        <taxon>Actinomycetota</taxon>
        <taxon>Actinomycetes</taxon>
        <taxon>Streptosporangiales</taxon>
        <taxon>Streptosporangiaceae</taxon>
        <taxon>Nonomuraea</taxon>
    </lineage>
</organism>
<name>A0ABW7A8S8_9ACTN</name>
<proteinExistence type="predicted"/>
<dbReference type="Proteomes" id="UP001603978">
    <property type="component" value="Unassembled WGS sequence"/>
</dbReference>
<sequence>MVRPNRIVCLLCGLPEGRLLNRASFFQLHEARKGWARGLPIHAAAHEDLLIFVKPPRAVMSSLAFAQATGGLNQ</sequence>
<keyword evidence="2" id="KW-1185">Reference proteome</keyword>